<dbReference type="SUPFAM" id="SSF51445">
    <property type="entry name" value="(Trans)glycosidases"/>
    <property type="match status" value="1"/>
</dbReference>
<dbReference type="PROSITE" id="PS00653">
    <property type="entry name" value="GLYCOSYL_HYDROL_F1_2"/>
    <property type="match status" value="1"/>
</dbReference>
<feature type="binding site" evidence="10">
    <location>
        <position position="21"/>
    </location>
    <ligand>
        <name>substrate</name>
    </ligand>
</feature>
<dbReference type="FunCoup" id="A0A2G4YW15">
    <property type="interactions" value="432"/>
</dbReference>
<proteinExistence type="inferred from homology"/>
<evidence type="ECO:0000256" key="10">
    <source>
        <dbReference type="PIRSR" id="PIRSR617736-2"/>
    </source>
</evidence>
<dbReference type="GO" id="GO:0005829">
    <property type="term" value="C:cytosol"/>
    <property type="evidence" value="ECO:0007669"/>
    <property type="project" value="TreeGrafter"/>
</dbReference>
<name>A0A2G4YW15_9PROT</name>
<dbReference type="FunFam" id="3.20.20.80:FF:000004">
    <property type="entry name" value="Beta-glucosidase 6-phospho-beta-glucosidase"/>
    <property type="match status" value="1"/>
</dbReference>
<feature type="binding site" evidence="10">
    <location>
        <position position="122"/>
    </location>
    <ligand>
        <name>substrate</name>
    </ligand>
</feature>
<evidence type="ECO:0000256" key="6">
    <source>
        <dbReference type="ARBA" id="ARBA00023277"/>
    </source>
</evidence>
<evidence type="ECO:0000313" key="13">
    <source>
        <dbReference type="Proteomes" id="UP000229730"/>
    </source>
</evidence>
<evidence type="ECO:0000256" key="2">
    <source>
        <dbReference type="ARBA" id="ARBA00010838"/>
    </source>
</evidence>
<evidence type="ECO:0000256" key="3">
    <source>
        <dbReference type="ARBA" id="ARBA00012744"/>
    </source>
</evidence>
<dbReference type="InterPro" id="IPR001360">
    <property type="entry name" value="Glyco_hydro_1"/>
</dbReference>
<feature type="active site" description="Nucleophile" evidence="9">
    <location>
        <position position="352"/>
    </location>
</feature>
<keyword evidence="5" id="KW-0136">Cellulose degradation</keyword>
<dbReference type="OrthoDB" id="9765195at2"/>
<feature type="binding site" evidence="10">
    <location>
        <position position="166"/>
    </location>
    <ligand>
        <name>substrate</name>
    </ligand>
</feature>
<keyword evidence="7 11" id="KW-0326">Glycosidase</keyword>
<evidence type="ECO:0000256" key="4">
    <source>
        <dbReference type="ARBA" id="ARBA00022801"/>
    </source>
</evidence>
<comment type="catalytic activity">
    <reaction evidence="1 11">
        <text>Hydrolysis of terminal, non-reducing beta-D-glucosyl residues with release of beta-D-glucose.</text>
        <dbReference type="EC" id="3.2.1.21"/>
    </reaction>
</comment>
<protein>
    <recommendedName>
        <fullName evidence="3 11">Beta-glucosidase</fullName>
        <ecNumber evidence="3 11">3.2.1.21</ecNumber>
    </recommendedName>
</protein>
<dbReference type="Proteomes" id="UP000229730">
    <property type="component" value="Unassembled WGS sequence"/>
</dbReference>
<dbReference type="EMBL" id="PDEM01000007">
    <property type="protein sequence ID" value="PHZ86515.1"/>
    <property type="molecule type" value="Genomic_DNA"/>
</dbReference>
<feature type="binding site" evidence="10">
    <location>
        <position position="400"/>
    </location>
    <ligand>
        <name>substrate</name>
    </ligand>
</feature>
<evidence type="ECO:0000256" key="8">
    <source>
        <dbReference type="ARBA" id="ARBA00023326"/>
    </source>
</evidence>
<keyword evidence="4 11" id="KW-0378">Hydrolase</keyword>
<dbReference type="GO" id="GO:0030245">
    <property type="term" value="P:cellulose catabolic process"/>
    <property type="evidence" value="ECO:0007669"/>
    <property type="project" value="UniProtKB-KW"/>
</dbReference>
<organism evidence="12 13">
    <name type="scientific">Paremcibacter congregatus</name>
    <dbReference type="NCBI Taxonomy" id="2043170"/>
    <lineage>
        <taxon>Bacteria</taxon>
        <taxon>Pseudomonadati</taxon>
        <taxon>Pseudomonadota</taxon>
        <taxon>Alphaproteobacteria</taxon>
        <taxon>Emcibacterales</taxon>
        <taxon>Emcibacteraceae</taxon>
        <taxon>Paremcibacter</taxon>
    </lineage>
</organism>
<dbReference type="AlphaFoldDB" id="A0A2G4YW15"/>
<dbReference type="EC" id="3.2.1.21" evidence="3 11"/>
<dbReference type="PANTHER" id="PTHR10353:SF36">
    <property type="entry name" value="LP05116P"/>
    <property type="match status" value="1"/>
</dbReference>
<dbReference type="InterPro" id="IPR017736">
    <property type="entry name" value="Glyco_hydro_1_beta-glucosidase"/>
</dbReference>
<evidence type="ECO:0000256" key="9">
    <source>
        <dbReference type="PIRSR" id="PIRSR617736-1"/>
    </source>
</evidence>
<evidence type="ECO:0000256" key="7">
    <source>
        <dbReference type="ARBA" id="ARBA00023295"/>
    </source>
</evidence>
<keyword evidence="13" id="KW-1185">Reference proteome</keyword>
<sequence>MSSPLTFPEKFLWGSATAAYQIEGSPSADGAGPSIWQRFSHTPNNILNGDTGDIACDHYNRTDADVALMKQLSMQAYRFSIAWGRILPEGFGAVNKPGLDHYDRLVDRLLESNITPMATLYHWDLPQSLGDRGGWLNPDNAKWFGDYAELVFNRLDDRVKLWATLNEPWVVMDNGYMHGLHAPGHRSHHEAAIVSHNLLRASAEAVRRYRTVGKNKIGLVVNLEPKYPASQDPQDVAAAQRADAYMNRQYLDPVLLGKYPPEMQDIFGDAWPAYTPQELNDLREPLDFIGVNYYSRGVTRHAEGEWPLHAKTVRQPQSTYTETGWEVCPQAFTDVLNWVKDRYNNPPVYITENGSAFYDPPVAENDRIEDPLRQGYLKTHLRAIHQAIQEGCDIRGYFAWSLMDNLEWAYGFSKRFGLVHVNYENQKRTPKESAKLYKRIIESNGRCLF</sequence>
<dbReference type="NCBIfam" id="TIGR03356">
    <property type="entry name" value="BGL"/>
    <property type="match status" value="1"/>
</dbReference>
<evidence type="ECO:0000313" key="12">
    <source>
        <dbReference type="EMBL" id="PHZ86515.1"/>
    </source>
</evidence>
<keyword evidence="8" id="KW-0624">Polysaccharide degradation</keyword>
<dbReference type="Pfam" id="PF00232">
    <property type="entry name" value="Glyco_hydro_1"/>
    <property type="match status" value="1"/>
</dbReference>
<evidence type="ECO:0000256" key="1">
    <source>
        <dbReference type="ARBA" id="ARBA00000448"/>
    </source>
</evidence>
<dbReference type="InterPro" id="IPR033132">
    <property type="entry name" value="GH_1_N_CS"/>
</dbReference>
<feature type="binding site" evidence="10">
    <location>
        <begin position="407"/>
        <end position="408"/>
    </location>
    <ligand>
        <name>substrate</name>
    </ligand>
</feature>
<dbReference type="PRINTS" id="PR00131">
    <property type="entry name" value="GLHYDRLASE1"/>
</dbReference>
<keyword evidence="6" id="KW-0119">Carbohydrate metabolism</keyword>
<comment type="similarity">
    <text evidence="2 11">Belongs to the glycosyl hydrolase 1 family.</text>
</comment>
<feature type="binding site" evidence="10">
    <location>
        <position position="294"/>
    </location>
    <ligand>
        <name>substrate</name>
    </ligand>
</feature>
<reference evidence="12 13" key="1">
    <citation type="submission" date="2017-10" db="EMBL/GenBank/DDBJ databases">
        <title>Frigbacter circumglobatus gen. nov. sp. nov., isolated from sediment cultured in situ.</title>
        <authorList>
            <person name="Zhao Z."/>
        </authorList>
    </citation>
    <scope>NUCLEOTIDE SEQUENCE [LARGE SCALE GENOMIC DNA]</scope>
    <source>
        <strain evidence="12 13">ZYL</strain>
    </source>
</reference>
<dbReference type="Gene3D" id="3.20.20.80">
    <property type="entry name" value="Glycosidases"/>
    <property type="match status" value="1"/>
</dbReference>
<accession>A0A2G4YW15</accession>
<gene>
    <name evidence="12" type="ORF">CRD36_01120</name>
</gene>
<dbReference type="InterPro" id="IPR017853">
    <property type="entry name" value="GH"/>
</dbReference>
<dbReference type="InParanoid" id="A0A2G4YW15"/>
<dbReference type="PANTHER" id="PTHR10353">
    <property type="entry name" value="GLYCOSYL HYDROLASE"/>
    <property type="match status" value="1"/>
</dbReference>
<feature type="active site" description="Proton donor" evidence="9">
    <location>
        <position position="167"/>
    </location>
</feature>
<evidence type="ECO:0000256" key="5">
    <source>
        <dbReference type="ARBA" id="ARBA00023001"/>
    </source>
</evidence>
<dbReference type="GO" id="GO:0008422">
    <property type="term" value="F:beta-glucosidase activity"/>
    <property type="evidence" value="ECO:0007669"/>
    <property type="project" value="UniProtKB-EC"/>
</dbReference>
<dbReference type="RefSeq" id="WP_099470892.1">
    <property type="nucleotide sequence ID" value="NZ_CP041025.1"/>
</dbReference>
<comment type="caution">
    <text evidence="12">The sequence shown here is derived from an EMBL/GenBank/DDBJ whole genome shotgun (WGS) entry which is preliminary data.</text>
</comment>
<evidence type="ECO:0000256" key="11">
    <source>
        <dbReference type="RuleBase" id="RU361175"/>
    </source>
</evidence>